<dbReference type="Gene3D" id="3.20.20.450">
    <property type="entry name" value="EAL domain"/>
    <property type="match status" value="1"/>
</dbReference>
<keyword evidence="1" id="KW-0472">Membrane</keyword>
<name>A0ABS2CFQ6_9NEIS</name>
<keyword evidence="1" id="KW-0812">Transmembrane</keyword>
<dbReference type="InterPro" id="IPR035919">
    <property type="entry name" value="EAL_sf"/>
</dbReference>
<keyword evidence="6" id="KW-1185">Reference proteome</keyword>
<dbReference type="PROSITE" id="PS50887">
    <property type="entry name" value="GGDEF"/>
    <property type="match status" value="1"/>
</dbReference>
<sequence length="652" mass="72618">MCYSECKQMELIIRNDTVSLIRQMLVLIIISTLLAFSVSLVVSTVSARNYLEQQLYTQSSDNASSLALSLSQQTGDPAMMELMTSALFDSGHFELIRFRDPHKKIIIELKNQDISSKVPAWFISAFPIQVTSGQALVSQGWKQAGSVEVRAHSKFAYESLWNGAVKLFFAIMGGGIIVAFLVRFMFNRVRQPIRDMVGQAEAISERRFITIAEPPYVELRRVVVAMNSMVMRVKSMFDEQSERIDQLNHSINRDSVTGLANRNFFMARLSGLLHDEDRASHGFLLLIRLKDLAALNQRLGRQQTDALLNQIAAVLAHWDDEGEDWIAARLNGADFALATPMLEQAAEFVDSLLATLAQQSDVEDFIHIGYTEFSKHEAVSAILTRADAALAQAESRGVVSAVAAVVDWAPIKNPNTAWRERLLHAIQSEQLVVQKYPVIDWQGRLIHQELMLRMPDTDGSSLLSAGIFMPFAKRLGLTSELDLAAIRLAIAELKRNSYACAVNLDIESLSSLSFRAELAKLLQTLPEAVRTRLWLEINSNGFQQEFESLAVFAAEMNQAGVKVGIEHFGRSTSGMLRLYDLPLSYIKIDGSYIHEIDQHTGNQQLLKEIVKMATSLGVDTIAEQVRTEGEWHKLQALGLSGATGSITNSKMN</sequence>
<evidence type="ECO:0000313" key="6">
    <source>
        <dbReference type="Proteomes" id="UP001195660"/>
    </source>
</evidence>
<feature type="transmembrane region" description="Helical" evidence="1">
    <location>
        <begin position="20"/>
        <end position="42"/>
    </location>
</feature>
<dbReference type="SUPFAM" id="SSF141868">
    <property type="entry name" value="EAL domain-like"/>
    <property type="match status" value="1"/>
</dbReference>
<dbReference type="InterPro" id="IPR050706">
    <property type="entry name" value="Cyclic-di-GMP_PDE-like"/>
</dbReference>
<dbReference type="Proteomes" id="UP001195660">
    <property type="component" value="Unassembled WGS sequence"/>
</dbReference>
<accession>A0ABS2CFQ6</accession>
<dbReference type="InterPro" id="IPR000160">
    <property type="entry name" value="GGDEF_dom"/>
</dbReference>
<organism evidence="5 6">
    <name type="scientific">Deefgea chitinilytica</name>
    <dbReference type="NCBI Taxonomy" id="570276"/>
    <lineage>
        <taxon>Bacteria</taxon>
        <taxon>Pseudomonadati</taxon>
        <taxon>Pseudomonadota</taxon>
        <taxon>Betaproteobacteria</taxon>
        <taxon>Neisseriales</taxon>
        <taxon>Chitinibacteraceae</taxon>
        <taxon>Deefgea</taxon>
    </lineage>
</organism>
<reference evidence="5 6" key="1">
    <citation type="submission" date="2019-11" db="EMBL/GenBank/DDBJ databases">
        <title>Novel Deefgea species.</title>
        <authorList>
            <person name="Han J.-H."/>
        </authorList>
    </citation>
    <scope>NUCLEOTIDE SEQUENCE [LARGE SCALE GENOMIC DNA]</scope>
    <source>
        <strain evidence="5 6">LMG 24817</strain>
    </source>
</reference>
<gene>
    <name evidence="5" type="ORF">GM173_13065</name>
</gene>
<dbReference type="SUPFAM" id="SSF55073">
    <property type="entry name" value="Nucleotide cyclase"/>
    <property type="match status" value="1"/>
</dbReference>
<dbReference type="Pfam" id="PF00563">
    <property type="entry name" value="EAL"/>
    <property type="match status" value="1"/>
</dbReference>
<feature type="domain" description="EAL" evidence="2">
    <location>
        <begin position="415"/>
        <end position="652"/>
    </location>
</feature>
<evidence type="ECO:0000313" key="5">
    <source>
        <dbReference type="EMBL" id="MBM5572500.1"/>
    </source>
</evidence>
<feature type="domain" description="GGDEF" evidence="4">
    <location>
        <begin position="280"/>
        <end position="406"/>
    </location>
</feature>
<dbReference type="InterPro" id="IPR001633">
    <property type="entry name" value="EAL_dom"/>
</dbReference>
<dbReference type="CDD" id="cd01948">
    <property type="entry name" value="EAL"/>
    <property type="match status" value="1"/>
</dbReference>
<dbReference type="InterPro" id="IPR032244">
    <property type="entry name" value="LapD_MoxY_N"/>
</dbReference>
<dbReference type="InterPro" id="IPR043128">
    <property type="entry name" value="Rev_trsase/Diguanyl_cyclase"/>
</dbReference>
<dbReference type="InterPro" id="IPR029787">
    <property type="entry name" value="Nucleotide_cyclase"/>
</dbReference>
<dbReference type="Gene3D" id="3.30.110.200">
    <property type="match status" value="1"/>
</dbReference>
<dbReference type="Pfam" id="PF00990">
    <property type="entry name" value="GGDEF"/>
    <property type="match status" value="1"/>
</dbReference>
<proteinExistence type="predicted"/>
<keyword evidence="1" id="KW-1133">Transmembrane helix</keyword>
<dbReference type="Gene3D" id="6.20.270.20">
    <property type="entry name" value="LapD/MoxY periplasmic domain"/>
    <property type="match status" value="1"/>
</dbReference>
<dbReference type="PROSITE" id="PS50883">
    <property type="entry name" value="EAL"/>
    <property type="match status" value="1"/>
</dbReference>
<dbReference type="CDD" id="cd01949">
    <property type="entry name" value="GGDEF"/>
    <property type="match status" value="1"/>
</dbReference>
<evidence type="ECO:0000259" key="2">
    <source>
        <dbReference type="PROSITE" id="PS50883"/>
    </source>
</evidence>
<dbReference type="PROSITE" id="PS50885">
    <property type="entry name" value="HAMP"/>
    <property type="match status" value="1"/>
</dbReference>
<feature type="domain" description="HAMP" evidence="3">
    <location>
        <begin position="187"/>
        <end position="238"/>
    </location>
</feature>
<dbReference type="PANTHER" id="PTHR33121:SF79">
    <property type="entry name" value="CYCLIC DI-GMP PHOSPHODIESTERASE PDED-RELATED"/>
    <property type="match status" value="1"/>
</dbReference>
<feature type="transmembrane region" description="Helical" evidence="1">
    <location>
        <begin position="167"/>
        <end position="186"/>
    </location>
</feature>
<dbReference type="EMBL" id="WOFE01000007">
    <property type="protein sequence ID" value="MBM5572500.1"/>
    <property type="molecule type" value="Genomic_DNA"/>
</dbReference>
<dbReference type="PANTHER" id="PTHR33121">
    <property type="entry name" value="CYCLIC DI-GMP PHOSPHODIESTERASE PDEF"/>
    <property type="match status" value="1"/>
</dbReference>
<dbReference type="InterPro" id="IPR003660">
    <property type="entry name" value="HAMP_dom"/>
</dbReference>
<evidence type="ECO:0000259" key="4">
    <source>
        <dbReference type="PROSITE" id="PS50887"/>
    </source>
</evidence>
<evidence type="ECO:0000256" key="1">
    <source>
        <dbReference type="SAM" id="Phobius"/>
    </source>
</evidence>
<dbReference type="SMART" id="SM00052">
    <property type="entry name" value="EAL"/>
    <property type="match status" value="1"/>
</dbReference>
<comment type="caution">
    <text evidence="5">The sequence shown here is derived from an EMBL/GenBank/DDBJ whole genome shotgun (WGS) entry which is preliminary data.</text>
</comment>
<dbReference type="Gene3D" id="3.30.70.270">
    <property type="match status" value="1"/>
</dbReference>
<dbReference type="Pfam" id="PF16448">
    <property type="entry name" value="LapD_MoxY_N"/>
    <property type="match status" value="1"/>
</dbReference>
<dbReference type="InterPro" id="IPR042461">
    <property type="entry name" value="LapD_MoxY_peri_C"/>
</dbReference>
<protein>
    <submittedName>
        <fullName evidence="5">EAL domain-containing protein</fullName>
    </submittedName>
</protein>
<dbReference type="SMART" id="SM00267">
    <property type="entry name" value="GGDEF"/>
    <property type="match status" value="1"/>
</dbReference>
<evidence type="ECO:0000259" key="3">
    <source>
        <dbReference type="PROSITE" id="PS50885"/>
    </source>
</evidence>